<protein>
    <submittedName>
        <fullName evidence="2 3">Uncharacterized protein</fullName>
    </submittedName>
</protein>
<dbReference type="InParanoid" id="T1F3I9"/>
<gene>
    <name evidence="3" type="primary">20203388</name>
    <name evidence="2" type="ORF">HELRODRAFT_170863</name>
</gene>
<evidence type="ECO:0000313" key="2">
    <source>
        <dbReference type="EMBL" id="ESO06841.1"/>
    </source>
</evidence>
<reference evidence="4" key="1">
    <citation type="submission" date="2012-12" db="EMBL/GenBank/DDBJ databases">
        <authorList>
            <person name="Hellsten U."/>
            <person name="Grimwood J."/>
            <person name="Chapman J.A."/>
            <person name="Shapiro H."/>
            <person name="Aerts A."/>
            <person name="Otillar R.P."/>
            <person name="Terry A.Y."/>
            <person name="Boore J.L."/>
            <person name="Simakov O."/>
            <person name="Marletaz F."/>
            <person name="Cho S.-J."/>
            <person name="Edsinger-Gonzales E."/>
            <person name="Havlak P."/>
            <person name="Kuo D.-H."/>
            <person name="Larsson T."/>
            <person name="Lv J."/>
            <person name="Arendt D."/>
            <person name="Savage R."/>
            <person name="Osoegawa K."/>
            <person name="de Jong P."/>
            <person name="Lindberg D.R."/>
            <person name="Seaver E.C."/>
            <person name="Weisblat D.A."/>
            <person name="Putnam N.H."/>
            <person name="Grigoriev I.V."/>
            <person name="Rokhsar D.S."/>
        </authorList>
    </citation>
    <scope>NUCLEOTIDE SEQUENCE</scope>
</reference>
<sequence length="373" mass="42070">MRGIIIFSSHVTGPISSILPTVESSTFMAPPAIQGNEKFASTLKQCINKYNNYNYTNNNNNNEEQCCGNDVYQTTKQQLLQHLSSKQYKGVTTTMTKKSLYTTVEGLSLEDIEMSSSCHARYHHHHHKRSTSKDNNNCVGNYNINFDNIINNNIITTNNNINNKTLNSLKNCRRSNSCTNNSRDTFNKMYVEVDDYHKGNGEEEEDEMYRFNLPFKLKNSLLFGDRKNLSLNKLEKDEVGASGKNKALQIRSKSKKIRDGDDSDDENDSEDYDEDKGCARYKDKNKSRSRSSSSSSSSSLMSSITATTVKTALEVNELERNRWLGLGGKTAAADQTTNLSSPIVLIFLLAIIIKSLTKLEKVTTHARKVFDKD</sequence>
<evidence type="ECO:0000313" key="4">
    <source>
        <dbReference type="Proteomes" id="UP000015101"/>
    </source>
</evidence>
<name>T1F3I9_HELRO</name>
<keyword evidence="4" id="KW-1185">Reference proteome</keyword>
<feature type="compositionally biased region" description="Basic and acidic residues" evidence="1">
    <location>
        <begin position="275"/>
        <end position="286"/>
    </location>
</feature>
<feature type="compositionally biased region" description="Acidic residues" evidence="1">
    <location>
        <begin position="261"/>
        <end position="274"/>
    </location>
</feature>
<feature type="compositionally biased region" description="Low complexity" evidence="1">
    <location>
        <begin position="290"/>
        <end position="301"/>
    </location>
</feature>
<proteinExistence type="predicted"/>
<dbReference type="AlphaFoldDB" id="T1F3I9"/>
<reference evidence="3" key="3">
    <citation type="submission" date="2015-06" db="UniProtKB">
        <authorList>
            <consortium name="EnsemblMetazoa"/>
        </authorList>
    </citation>
    <scope>IDENTIFICATION</scope>
</reference>
<dbReference type="CTD" id="20203388"/>
<dbReference type="Proteomes" id="UP000015101">
    <property type="component" value="Unassembled WGS sequence"/>
</dbReference>
<feature type="region of interest" description="Disordered" evidence="1">
    <location>
        <begin position="240"/>
        <end position="301"/>
    </location>
</feature>
<dbReference type="EMBL" id="AMQM01003696">
    <property type="status" value="NOT_ANNOTATED_CDS"/>
    <property type="molecule type" value="Genomic_DNA"/>
</dbReference>
<evidence type="ECO:0000256" key="1">
    <source>
        <dbReference type="SAM" id="MobiDB-lite"/>
    </source>
</evidence>
<reference evidence="2 4" key="2">
    <citation type="journal article" date="2013" name="Nature">
        <title>Insights into bilaterian evolution from three spiralian genomes.</title>
        <authorList>
            <person name="Simakov O."/>
            <person name="Marletaz F."/>
            <person name="Cho S.J."/>
            <person name="Edsinger-Gonzales E."/>
            <person name="Havlak P."/>
            <person name="Hellsten U."/>
            <person name="Kuo D.H."/>
            <person name="Larsson T."/>
            <person name="Lv J."/>
            <person name="Arendt D."/>
            <person name="Savage R."/>
            <person name="Osoegawa K."/>
            <person name="de Jong P."/>
            <person name="Grimwood J."/>
            <person name="Chapman J.A."/>
            <person name="Shapiro H."/>
            <person name="Aerts A."/>
            <person name="Otillar R.P."/>
            <person name="Terry A.Y."/>
            <person name="Boore J.L."/>
            <person name="Grigoriev I.V."/>
            <person name="Lindberg D.R."/>
            <person name="Seaver E.C."/>
            <person name="Weisblat D.A."/>
            <person name="Putnam N.H."/>
            <person name="Rokhsar D.S."/>
        </authorList>
    </citation>
    <scope>NUCLEOTIDE SEQUENCE</scope>
</reference>
<dbReference type="EnsemblMetazoa" id="HelroT170863">
    <property type="protein sequence ID" value="HelroP170863"/>
    <property type="gene ID" value="HelroG170863"/>
</dbReference>
<dbReference type="GeneID" id="20203388"/>
<dbReference type="HOGENOM" id="CLU_742438_0_0_1"/>
<evidence type="ECO:0000313" key="3">
    <source>
        <dbReference type="EnsemblMetazoa" id="HelroP170863"/>
    </source>
</evidence>
<accession>T1F3I9</accession>
<dbReference type="RefSeq" id="XP_009014937.1">
    <property type="nucleotide sequence ID" value="XM_009016689.1"/>
</dbReference>
<organism evidence="3 4">
    <name type="scientific">Helobdella robusta</name>
    <name type="common">Californian leech</name>
    <dbReference type="NCBI Taxonomy" id="6412"/>
    <lineage>
        <taxon>Eukaryota</taxon>
        <taxon>Metazoa</taxon>
        <taxon>Spiralia</taxon>
        <taxon>Lophotrochozoa</taxon>
        <taxon>Annelida</taxon>
        <taxon>Clitellata</taxon>
        <taxon>Hirudinea</taxon>
        <taxon>Rhynchobdellida</taxon>
        <taxon>Glossiphoniidae</taxon>
        <taxon>Helobdella</taxon>
    </lineage>
</organism>
<dbReference type="KEGG" id="hro:HELRODRAFT_170863"/>
<dbReference type="EMBL" id="KB096275">
    <property type="protein sequence ID" value="ESO06841.1"/>
    <property type="molecule type" value="Genomic_DNA"/>
</dbReference>